<dbReference type="SUPFAM" id="SSF56672">
    <property type="entry name" value="DNA/RNA polymerases"/>
    <property type="match status" value="1"/>
</dbReference>
<dbReference type="CDD" id="cd01650">
    <property type="entry name" value="RT_nLTR_like"/>
    <property type="match status" value="1"/>
</dbReference>
<dbReference type="Pfam" id="PF00078">
    <property type="entry name" value="RVT_1"/>
    <property type="match status" value="1"/>
</dbReference>
<accession>A0AAV1G1G8</accession>
<name>A0AAV1G1G8_XYRNO</name>
<dbReference type="PANTHER" id="PTHR47027:SF20">
    <property type="entry name" value="REVERSE TRANSCRIPTASE-LIKE PROTEIN WITH RNA-DIRECTED DNA POLYMERASE DOMAIN"/>
    <property type="match status" value="1"/>
</dbReference>
<dbReference type="InterPro" id="IPR013087">
    <property type="entry name" value="Znf_C2H2_type"/>
</dbReference>
<dbReference type="PROSITE" id="PS50878">
    <property type="entry name" value="RT_POL"/>
    <property type="match status" value="1"/>
</dbReference>
<dbReference type="PANTHER" id="PTHR47027">
    <property type="entry name" value="REVERSE TRANSCRIPTASE DOMAIN-CONTAINING PROTEIN"/>
    <property type="match status" value="1"/>
</dbReference>
<proteinExistence type="predicted"/>
<keyword evidence="3" id="KW-1185">Reference proteome</keyword>
<dbReference type="InterPro" id="IPR043502">
    <property type="entry name" value="DNA/RNA_pol_sf"/>
</dbReference>
<dbReference type="PROSITE" id="PS00028">
    <property type="entry name" value="ZINC_FINGER_C2H2_1"/>
    <property type="match status" value="2"/>
</dbReference>
<organism evidence="2 3">
    <name type="scientific">Xyrichtys novacula</name>
    <name type="common">Pearly razorfish</name>
    <name type="synonym">Hemipteronotus novacula</name>
    <dbReference type="NCBI Taxonomy" id="13765"/>
    <lineage>
        <taxon>Eukaryota</taxon>
        <taxon>Metazoa</taxon>
        <taxon>Chordata</taxon>
        <taxon>Craniata</taxon>
        <taxon>Vertebrata</taxon>
        <taxon>Euteleostomi</taxon>
        <taxon>Actinopterygii</taxon>
        <taxon>Neopterygii</taxon>
        <taxon>Teleostei</taxon>
        <taxon>Neoteleostei</taxon>
        <taxon>Acanthomorphata</taxon>
        <taxon>Eupercaria</taxon>
        <taxon>Labriformes</taxon>
        <taxon>Labridae</taxon>
        <taxon>Xyrichtys</taxon>
    </lineage>
</organism>
<protein>
    <submittedName>
        <fullName evidence="2">Uncharacterized protein LOC109084930</fullName>
    </submittedName>
</protein>
<dbReference type="Proteomes" id="UP001178508">
    <property type="component" value="Chromosome 10"/>
</dbReference>
<dbReference type="InterPro" id="IPR000477">
    <property type="entry name" value="RT_dom"/>
</dbReference>
<dbReference type="AlphaFoldDB" id="A0AAV1G1G8"/>
<sequence>MKNMLKTTWQHPRHWYWHLLDYVIVWQKDRWDVLTTRAMRGAECWTDHLMVRSKLLMNIQPCRPRTAQTKKLNCTALNSPTTKDNLRRLLAKNLDQIPEESTDWPALRHAIHSAASTALGHLRKRHQDWFDCNSAEIQLLLQTKHQAHKALLSCPGSSSLKATFAATRSATLCTLRTMEDAWWDANIVVIYKNKGDKAVCGNSHGISLLSIAGKVLSKIMLKRLVEHISEAALLETQCGFWKTRSTTDMVFVLRQLLEKSREQCKDLYIAFIDLSKAFDTVSRELLWKQLSKLGVPSKFLSVLQQLYDGMQARVFTGELQSEFFRVNVEVKQGCVLAPVLFNLLLFAITCLFHRALDHNDGVHLQYRLDGSLFNTRRLHADDCAVLAHSPESTQYALNTIMSQLTTQPASPHSFHINGVPLKTIDHFTYLGSTLSSHCSLDIDIHTRINKASSAFGRLRSWVFENHNLKVSTKVAVYNAVCVFTLLYGAETWTPYRSHISNLEAFHIRCLQKILGLSWVDRVPYTEILEKTNSSCIHLRWIGHTIRLPEHHLPRQILYGQRHDAKRAAGGQKRRYKDYTKELLKHTAINPMQLETLALDPIAWRDTCARAISRINDSNQQRRSERCAQRHQRTASIRPMSGIPCPICGRMCTSHIGLDSHIKWHQQQHR</sequence>
<dbReference type="EMBL" id="OY660873">
    <property type="protein sequence ID" value="CAJ1066317.1"/>
    <property type="molecule type" value="Genomic_DNA"/>
</dbReference>
<feature type="domain" description="Reverse transcriptase" evidence="1">
    <location>
        <begin position="171"/>
        <end position="434"/>
    </location>
</feature>
<evidence type="ECO:0000313" key="3">
    <source>
        <dbReference type="Proteomes" id="UP001178508"/>
    </source>
</evidence>
<evidence type="ECO:0000259" key="1">
    <source>
        <dbReference type="PROSITE" id="PS50878"/>
    </source>
</evidence>
<gene>
    <name evidence="2" type="ORF">XNOV1_A037507</name>
</gene>
<reference evidence="2" key="1">
    <citation type="submission" date="2023-08" db="EMBL/GenBank/DDBJ databases">
        <authorList>
            <person name="Alioto T."/>
            <person name="Alioto T."/>
            <person name="Gomez Garrido J."/>
        </authorList>
    </citation>
    <scope>NUCLEOTIDE SEQUENCE</scope>
</reference>
<evidence type="ECO:0000313" key="2">
    <source>
        <dbReference type="EMBL" id="CAJ1066317.1"/>
    </source>
</evidence>